<dbReference type="HOGENOM" id="CLU_2131040_0_0_5"/>
<dbReference type="STRING" id="402881.Plav_2847"/>
<dbReference type="KEGG" id="pla:Plav_2847"/>
<keyword evidence="1" id="KW-0732">Signal</keyword>
<evidence type="ECO:0000313" key="2">
    <source>
        <dbReference type="EMBL" id="ABS64454.1"/>
    </source>
</evidence>
<sequence length="113" mass="12043">MRTSLIAAILCAIAAGAASAETITATGTLQMKDAYGTEKGWGRTLVLPRAGKVVRVMDATYGFSIVDAEGETVADFLLPQQAVGFELAAGSYSLKPYVCAKHRHHHVEVTVEY</sequence>
<dbReference type="EMBL" id="CP000774">
    <property type="protein sequence ID" value="ABS64454.1"/>
    <property type="molecule type" value="Genomic_DNA"/>
</dbReference>
<evidence type="ECO:0000256" key="1">
    <source>
        <dbReference type="SAM" id="SignalP"/>
    </source>
</evidence>
<dbReference type="OrthoDB" id="8479638at2"/>
<feature type="chain" id="PRO_5002710644" evidence="1">
    <location>
        <begin position="21"/>
        <end position="113"/>
    </location>
</feature>
<dbReference type="RefSeq" id="WP_012111768.1">
    <property type="nucleotide sequence ID" value="NC_009719.1"/>
</dbReference>
<proteinExistence type="predicted"/>
<gene>
    <name evidence="2" type="ordered locus">Plav_2847</name>
</gene>
<feature type="signal peptide" evidence="1">
    <location>
        <begin position="1"/>
        <end position="20"/>
    </location>
</feature>
<organism evidence="2 3">
    <name type="scientific">Parvibaculum lavamentivorans (strain DS-1 / DSM 13023 / NCIMB 13966)</name>
    <dbReference type="NCBI Taxonomy" id="402881"/>
    <lineage>
        <taxon>Bacteria</taxon>
        <taxon>Pseudomonadati</taxon>
        <taxon>Pseudomonadota</taxon>
        <taxon>Alphaproteobacteria</taxon>
        <taxon>Hyphomicrobiales</taxon>
        <taxon>Parvibaculaceae</taxon>
        <taxon>Parvibaculum</taxon>
    </lineage>
</organism>
<reference evidence="2 3" key="1">
    <citation type="journal article" date="2011" name="Stand. Genomic Sci.">
        <title>Complete genome sequence of Parvibaculum lavamentivorans type strain (DS-1(T)).</title>
        <authorList>
            <person name="Schleheck D."/>
            <person name="Weiss M."/>
            <person name="Pitluck S."/>
            <person name="Bruce D."/>
            <person name="Land M.L."/>
            <person name="Han S."/>
            <person name="Saunders E."/>
            <person name="Tapia R."/>
            <person name="Detter C."/>
            <person name="Brettin T."/>
            <person name="Han J."/>
            <person name="Woyke T."/>
            <person name="Goodwin L."/>
            <person name="Pennacchio L."/>
            <person name="Nolan M."/>
            <person name="Cook A.M."/>
            <person name="Kjelleberg S."/>
            <person name="Thomas T."/>
        </authorList>
    </citation>
    <scope>NUCLEOTIDE SEQUENCE [LARGE SCALE GENOMIC DNA]</scope>
    <source>
        <strain evidence="3">DS-1 / DSM 13023 / NCIMB 13966</strain>
    </source>
</reference>
<dbReference type="Proteomes" id="UP000006377">
    <property type="component" value="Chromosome"/>
</dbReference>
<dbReference type="AlphaFoldDB" id="A7HX21"/>
<dbReference type="eggNOG" id="ENOG50346KF">
    <property type="taxonomic scope" value="Bacteria"/>
</dbReference>
<accession>A7HX21</accession>
<name>A7HX21_PARL1</name>
<evidence type="ECO:0000313" key="3">
    <source>
        <dbReference type="Proteomes" id="UP000006377"/>
    </source>
</evidence>
<keyword evidence="3" id="KW-1185">Reference proteome</keyword>
<protein>
    <submittedName>
        <fullName evidence="2">Uncharacterized protein</fullName>
    </submittedName>
</protein>